<keyword evidence="2" id="KW-0547">Nucleotide-binding</keyword>
<keyword evidence="2" id="KW-0067">ATP-binding</keyword>
<feature type="compositionally biased region" description="Low complexity" evidence="1">
    <location>
        <begin position="134"/>
        <end position="146"/>
    </location>
</feature>
<protein>
    <submittedName>
        <fullName evidence="2">Zinc ABC transporter, ATP-binding protein ZnuC</fullName>
    </submittedName>
</protein>
<feature type="compositionally biased region" description="Basic residues" evidence="1">
    <location>
        <begin position="124"/>
        <end position="133"/>
    </location>
</feature>
<name>A0A6J4H727_9PROT</name>
<dbReference type="AlphaFoldDB" id="A0A6J4H727"/>
<evidence type="ECO:0000256" key="1">
    <source>
        <dbReference type="SAM" id="MobiDB-lite"/>
    </source>
</evidence>
<dbReference type="GO" id="GO:0005524">
    <property type="term" value="F:ATP binding"/>
    <property type="evidence" value="ECO:0007669"/>
    <property type="project" value="UniProtKB-KW"/>
</dbReference>
<evidence type="ECO:0000313" key="2">
    <source>
        <dbReference type="EMBL" id="CAA9214522.1"/>
    </source>
</evidence>
<organism evidence="2">
    <name type="scientific">uncultured Acetobacteraceae bacterium</name>
    <dbReference type="NCBI Taxonomy" id="169975"/>
    <lineage>
        <taxon>Bacteria</taxon>
        <taxon>Pseudomonadati</taxon>
        <taxon>Pseudomonadota</taxon>
        <taxon>Alphaproteobacteria</taxon>
        <taxon>Acetobacterales</taxon>
        <taxon>Acetobacteraceae</taxon>
        <taxon>environmental samples</taxon>
    </lineage>
</organism>
<gene>
    <name evidence="2" type="ORF">AVDCRST_MAG04-303</name>
</gene>
<accession>A0A6J4H727</accession>
<feature type="non-terminal residue" evidence="2">
    <location>
        <position position="1"/>
    </location>
</feature>
<sequence length="248" mass="26500">DAPRDPRVRPHGLPREAAGGSPPVGPLRAGQPHRRGRAERRRQVHLVARPRRPASSPDRPDRRRGARRAAAAAIGHRPELPAVLPGRRAVRPVGRNGAVPRHGSARAGAGGSGAGRGGPPRLRAPARRRRVHRPVPAGALRAAAVARRARDPARRTLQRGGRPHRRRPAGDGAALARRGPHGGRRAARLEFGAGRVPRNLDARPGLPGLGTYGGGADRRQPPARARHGRELGRRPRGVRAPRRRPSGV</sequence>
<feature type="non-terminal residue" evidence="2">
    <location>
        <position position="248"/>
    </location>
</feature>
<feature type="compositionally biased region" description="Basic residues" evidence="1">
    <location>
        <begin position="234"/>
        <end position="248"/>
    </location>
</feature>
<dbReference type="EMBL" id="CADCTL010000022">
    <property type="protein sequence ID" value="CAA9214522.1"/>
    <property type="molecule type" value="Genomic_DNA"/>
</dbReference>
<proteinExistence type="predicted"/>
<reference evidence="2" key="1">
    <citation type="submission" date="2020-02" db="EMBL/GenBank/DDBJ databases">
        <authorList>
            <person name="Meier V. D."/>
        </authorList>
    </citation>
    <scope>NUCLEOTIDE SEQUENCE</scope>
    <source>
        <strain evidence="2">AVDCRST_MAG04</strain>
    </source>
</reference>
<feature type="compositionally biased region" description="Gly residues" evidence="1">
    <location>
        <begin position="108"/>
        <end position="118"/>
    </location>
</feature>
<feature type="compositionally biased region" description="Basic residues" evidence="1">
    <location>
        <begin position="31"/>
        <end position="52"/>
    </location>
</feature>
<feature type="region of interest" description="Disordered" evidence="1">
    <location>
        <begin position="1"/>
        <end position="248"/>
    </location>
</feature>